<dbReference type="NCBIfam" id="NF006969">
    <property type="entry name" value="PRK09441.1-2"/>
    <property type="match status" value="1"/>
</dbReference>
<dbReference type="SMART" id="SM00642">
    <property type="entry name" value="Aamy"/>
    <property type="match status" value="1"/>
</dbReference>
<comment type="caution">
    <text evidence="8">The sequence shown here is derived from an EMBL/GenBank/DDBJ whole genome shotgun (WGS) entry which is preliminary data.</text>
</comment>
<keyword evidence="6" id="KW-0326">Glycosidase</keyword>
<proteinExistence type="inferred from homology"/>
<dbReference type="InterPro" id="IPR013776">
    <property type="entry name" value="A-amylase_thermo"/>
</dbReference>
<dbReference type="GO" id="GO:0004553">
    <property type="term" value="F:hydrolase activity, hydrolyzing O-glycosyl compounds"/>
    <property type="evidence" value="ECO:0007669"/>
    <property type="project" value="InterPro"/>
</dbReference>
<dbReference type="GO" id="GO:0005975">
    <property type="term" value="P:carbohydrate metabolic process"/>
    <property type="evidence" value="ECO:0007669"/>
    <property type="project" value="InterPro"/>
</dbReference>
<dbReference type="OrthoDB" id="550577at2759"/>
<dbReference type="NCBIfam" id="NF006968">
    <property type="entry name" value="PRK09441.1-1"/>
    <property type="match status" value="1"/>
</dbReference>
<dbReference type="AlphaFoldDB" id="A0A166V6F7"/>
<reference evidence="8 9" key="1">
    <citation type="journal article" date="2016" name="Genome Biol. Evol.">
        <title>Divergent and convergent evolution of fungal pathogenicity.</title>
        <authorList>
            <person name="Shang Y."/>
            <person name="Xiao G."/>
            <person name="Zheng P."/>
            <person name="Cen K."/>
            <person name="Zhan S."/>
            <person name="Wang C."/>
        </authorList>
    </citation>
    <scope>NUCLEOTIDE SEQUENCE [LARGE SCALE GENOMIC DNA]</scope>
    <source>
        <strain evidence="8 9">RCEF 2490</strain>
    </source>
</reference>
<dbReference type="Gene3D" id="3.20.20.80">
    <property type="entry name" value="Glycosidases"/>
    <property type="match status" value="1"/>
</dbReference>
<dbReference type="Pfam" id="PF00128">
    <property type="entry name" value="Alpha-amylase"/>
    <property type="match status" value="1"/>
</dbReference>
<dbReference type="CDD" id="cd11318">
    <property type="entry name" value="AmyAc_bac_fung_AmyA"/>
    <property type="match status" value="1"/>
</dbReference>
<evidence type="ECO:0000259" key="7">
    <source>
        <dbReference type="SMART" id="SM00642"/>
    </source>
</evidence>
<comment type="similarity">
    <text evidence="2">Belongs to the glycosyl hydrolase 13 family.</text>
</comment>
<keyword evidence="9" id="KW-1185">Reference proteome</keyword>
<dbReference type="PANTHER" id="PTHR43447">
    <property type="entry name" value="ALPHA-AMYLASE"/>
    <property type="match status" value="1"/>
</dbReference>
<evidence type="ECO:0000313" key="9">
    <source>
        <dbReference type="Proteomes" id="UP000078544"/>
    </source>
</evidence>
<dbReference type="InterPro" id="IPR013780">
    <property type="entry name" value="Glyco_hydro_b"/>
</dbReference>
<comment type="cofactor">
    <cofactor evidence="1">
        <name>Ca(2+)</name>
        <dbReference type="ChEBI" id="CHEBI:29108"/>
    </cofactor>
</comment>
<dbReference type="STRING" id="1081109.A0A166V6F7"/>
<dbReference type="SUPFAM" id="SSF51011">
    <property type="entry name" value="Glycosyl hydrolase domain"/>
    <property type="match status" value="1"/>
</dbReference>
<evidence type="ECO:0000313" key="8">
    <source>
        <dbReference type="EMBL" id="OAA33319.1"/>
    </source>
</evidence>
<keyword evidence="4" id="KW-0378">Hydrolase</keyword>
<sequence>MANDEPTPENMTMLQGFEWYVPADQKHWKRLKDHIPQMKSWGIDNIWVPPGCKGSGKEGNGYDIYDLYDLGEFDQKGTVATKWGTKDELLEMCETAKNSGVGIYWDAVLNHRFAADHKEKCEAVEVDPENRNQRVSDPYEIQAWVGFDFPGRGDKYSKQKYHWYHFSGVDFNAANNKTAIYNIIGDKSQGWAKAPDVDDEKGNYDYLMGSDLDYSHPEVESDVLAWGDWLAQTVPLKGVRFDAIKHFSAEFLQKFVKQMDEKYGKGWFFVGEFWKDSLEDMNDYIDRMDHKFSLFDVPLVHNFSTLSQTEGADIRKVFDGTLVQCRPVNAVTLVMNHDTQPYQALEVPIADWFKPLAYALILLRTDGYPCAWYGDLYGIKGEHEFPPSCGKKLPQLILARKLFAYGRQADYFDYETCIGWVRYGTHDRPHGMAVVLSNAGPGMKRMHVGEMHHGEKWTDVLGWADGEVVIGEDGFGDFTCGQCSVSIWVKNDAQGRDKFTQEL</sequence>
<dbReference type="Gene3D" id="2.60.40.1180">
    <property type="entry name" value="Golgi alpha-mannosidase II"/>
    <property type="match status" value="1"/>
</dbReference>
<dbReference type="PIRSF" id="PIRSF001021">
    <property type="entry name" value="Alph-amls_thrmst"/>
    <property type="match status" value="1"/>
</dbReference>
<feature type="domain" description="Glycosyl hydrolase family 13 catalytic" evidence="7">
    <location>
        <begin position="11"/>
        <end position="400"/>
    </location>
</feature>
<name>A0A166V6F7_9HYPO</name>
<dbReference type="InterPro" id="IPR017853">
    <property type="entry name" value="GH"/>
</dbReference>
<protein>
    <submittedName>
        <fullName evidence="8">Glucan 1,4-alpha-maltohexaosidase</fullName>
    </submittedName>
</protein>
<evidence type="ECO:0000256" key="5">
    <source>
        <dbReference type="ARBA" id="ARBA00023277"/>
    </source>
</evidence>
<evidence type="ECO:0000256" key="1">
    <source>
        <dbReference type="ARBA" id="ARBA00001913"/>
    </source>
</evidence>
<evidence type="ECO:0000256" key="3">
    <source>
        <dbReference type="ARBA" id="ARBA00022723"/>
    </source>
</evidence>
<keyword evidence="5" id="KW-0119">Carbohydrate metabolism</keyword>
<evidence type="ECO:0000256" key="6">
    <source>
        <dbReference type="ARBA" id="ARBA00023295"/>
    </source>
</evidence>
<dbReference type="InterPro" id="IPR006047">
    <property type="entry name" value="GH13_cat_dom"/>
</dbReference>
<dbReference type="Gene3D" id="2.40.30.140">
    <property type="match status" value="1"/>
</dbReference>
<dbReference type="GO" id="GO:0005509">
    <property type="term" value="F:calcium ion binding"/>
    <property type="evidence" value="ECO:0007669"/>
    <property type="project" value="InterPro"/>
</dbReference>
<evidence type="ECO:0000256" key="4">
    <source>
        <dbReference type="ARBA" id="ARBA00022801"/>
    </source>
</evidence>
<dbReference type="EMBL" id="AZGY01000001">
    <property type="protein sequence ID" value="OAA33319.1"/>
    <property type="molecule type" value="Genomic_DNA"/>
</dbReference>
<accession>A0A166V6F7</accession>
<evidence type="ECO:0000256" key="2">
    <source>
        <dbReference type="ARBA" id="ARBA00008061"/>
    </source>
</evidence>
<keyword evidence="3" id="KW-0479">Metal-binding</keyword>
<gene>
    <name evidence="8" type="ORF">AAL_00784</name>
</gene>
<organism evidence="8 9">
    <name type="scientific">Moelleriella libera RCEF 2490</name>
    <dbReference type="NCBI Taxonomy" id="1081109"/>
    <lineage>
        <taxon>Eukaryota</taxon>
        <taxon>Fungi</taxon>
        <taxon>Dikarya</taxon>
        <taxon>Ascomycota</taxon>
        <taxon>Pezizomycotina</taxon>
        <taxon>Sordariomycetes</taxon>
        <taxon>Hypocreomycetidae</taxon>
        <taxon>Hypocreales</taxon>
        <taxon>Clavicipitaceae</taxon>
        <taxon>Moelleriella</taxon>
    </lineage>
</organism>
<dbReference type="SUPFAM" id="SSF51445">
    <property type="entry name" value="(Trans)glycosidases"/>
    <property type="match status" value="1"/>
</dbReference>
<dbReference type="Proteomes" id="UP000078544">
    <property type="component" value="Unassembled WGS sequence"/>
</dbReference>